<evidence type="ECO:0000256" key="7">
    <source>
        <dbReference type="ARBA" id="ARBA00022723"/>
    </source>
</evidence>
<keyword evidence="14" id="KW-0808">Transferase</keyword>
<dbReference type="NCBIfam" id="NF006819">
    <property type="entry name" value="PRK09344.1-1"/>
    <property type="match status" value="1"/>
</dbReference>
<dbReference type="STRING" id="74557.A0A1V9Z6L5"/>
<dbReference type="GO" id="GO:0016301">
    <property type="term" value="F:kinase activity"/>
    <property type="evidence" value="ECO:0007669"/>
    <property type="project" value="UniProtKB-KW"/>
</dbReference>
<keyword evidence="15" id="KW-1185">Reference proteome</keyword>
<dbReference type="OrthoDB" id="184182at2759"/>
<dbReference type="NCBIfam" id="NF006820">
    <property type="entry name" value="PRK09344.1-2"/>
    <property type="match status" value="1"/>
</dbReference>
<evidence type="ECO:0000256" key="1">
    <source>
        <dbReference type="ARBA" id="ARBA00001936"/>
    </source>
</evidence>
<dbReference type="PANTHER" id="PTHR30031:SF0">
    <property type="entry name" value="PHOSPHOENOLPYRUVATE CARBOXYKINASE (ATP)"/>
    <property type="match status" value="1"/>
</dbReference>
<dbReference type="FunFam" id="2.170.8.10:FF:000001">
    <property type="entry name" value="Phosphoenolpyruvate carboxykinase (ATP)"/>
    <property type="match status" value="1"/>
</dbReference>
<dbReference type="InterPro" id="IPR015994">
    <property type="entry name" value="PEPCK_ATP_CS"/>
</dbReference>
<evidence type="ECO:0000256" key="11">
    <source>
        <dbReference type="ARBA" id="ARBA00023211"/>
    </source>
</evidence>
<keyword evidence="14" id="KW-0670">Pyruvate</keyword>
<comment type="similarity">
    <text evidence="3">Belongs to the phosphoenolpyruvate carboxykinase (ATP) family.</text>
</comment>
<dbReference type="InterPro" id="IPR008210">
    <property type="entry name" value="PEP_carboxykinase_N"/>
</dbReference>
<evidence type="ECO:0000256" key="10">
    <source>
        <dbReference type="ARBA" id="ARBA00022840"/>
    </source>
</evidence>
<evidence type="ECO:0000256" key="4">
    <source>
        <dbReference type="ARBA" id="ARBA00012363"/>
    </source>
</evidence>
<dbReference type="InterPro" id="IPR013035">
    <property type="entry name" value="PEP_carboxykinase_C"/>
</dbReference>
<name>A0A1V9Z6L5_9STRA</name>
<protein>
    <recommendedName>
        <fullName evidence="4">phosphoenolpyruvate carboxykinase (ATP)</fullName>
        <ecNumber evidence="4">4.1.1.49</ecNumber>
    </recommendedName>
</protein>
<evidence type="ECO:0000256" key="3">
    <source>
        <dbReference type="ARBA" id="ARBA00006052"/>
    </source>
</evidence>
<evidence type="ECO:0000256" key="2">
    <source>
        <dbReference type="ARBA" id="ARBA00004742"/>
    </source>
</evidence>
<evidence type="ECO:0000256" key="8">
    <source>
        <dbReference type="ARBA" id="ARBA00022741"/>
    </source>
</evidence>
<keyword evidence="14" id="KW-0418">Kinase</keyword>
<dbReference type="UniPathway" id="UPA00138"/>
<evidence type="ECO:0000256" key="5">
    <source>
        <dbReference type="ARBA" id="ARBA00022432"/>
    </source>
</evidence>
<gene>
    <name evidence="14" type="ORF">THRCLA_08404</name>
</gene>
<dbReference type="SUPFAM" id="SSF68923">
    <property type="entry name" value="PEP carboxykinase N-terminal domain"/>
    <property type="match status" value="1"/>
</dbReference>
<keyword evidence="8" id="KW-0547">Nucleotide-binding</keyword>
<dbReference type="PANTHER" id="PTHR30031">
    <property type="entry name" value="PHOSPHOENOLPYRUVATE CARBOXYKINASE ATP"/>
    <property type="match status" value="1"/>
</dbReference>
<evidence type="ECO:0000256" key="9">
    <source>
        <dbReference type="ARBA" id="ARBA00022793"/>
    </source>
</evidence>
<reference evidence="14 15" key="1">
    <citation type="journal article" date="2014" name="Genome Biol. Evol.">
        <title>The secreted proteins of Achlya hypogyna and Thraustotheca clavata identify the ancestral oomycete secretome and reveal gene acquisitions by horizontal gene transfer.</title>
        <authorList>
            <person name="Misner I."/>
            <person name="Blouin N."/>
            <person name="Leonard G."/>
            <person name="Richards T.A."/>
            <person name="Lane C.E."/>
        </authorList>
    </citation>
    <scope>NUCLEOTIDE SEQUENCE [LARGE SCALE GENOMIC DNA]</scope>
    <source>
        <strain evidence="14 15">ATCC 34112</strain>
    </source>
</reference>
<evidence type="ECO:0000313" key="15">
    <source>
        <dbReference type="Proteomes" id="UP000243217"/>
    </source>
</evidence>
<dbReference type="CDD" id="cd00484">
    <property type="entry name" value="PEPCK_ATP"/>
    <property type="match status" value="1"/>
</dbReference>
<keyword evidence="9" id="KW-0210">Decarboxylase</keyword>
<dbReference type="GO" id="GO:0005524">
    <property type="term" value="F:ATP binding"/>
    <property type="evidence" value="ECO:0007669"/>
    <property type="project" value="UniProtKB-KW"/>
</dbReference>
<dbReference type="FunFam" id="3.40.449.10:FF:000001">
    <property type="entry name" value="Phosphoenolpyruvate carboxykinase (ATP)"/>
    <property type="match status" value="1"/>
</dbReference>
<dbReference type="EMBL" id="JNBS01002242">
    <property type="protein sequence ID" value="OQR93619.1"/>
    <property type="molecule type" value="Genomic_DNA"/>
</dbReference>
<keyword evidence="11" id="KW-0464">Manganese</keyword>
<evidence type="ECO:0000256" key="6">
    <source>
        <dbReference type="ARBA" id="ARBA00022490"/>
    </source>
</evidence>
<keyword evidence="6" id="KW-0963">Cytoplasm</keyword>
<proteinExistence type="inferred from homology"/>
<dbReference type="NCBIfam" id="NF006821">
    <property type="entry name" value="PRK09344.1-3"/>
    <property type="match status" value="1"/>
</dbReference>
<dbReference type="EC" id="4.1.1.49" evidence="4"/>
<evidence type="ECO:0000256" key="13">
    <source>
        <dbReference type="ARBA" id="ARBA00047371"/>
    </source>
</evidence>
<evidence type="ECO:0000313" key="14">
    <source>
        <dbReference type="EMBL" id="OQR93619.1"/>
    </source>
</evidence>
<dbReference type="InterPro" id="IPR001272">
    <property type="entry name" value="PEP_carboxykinase_ATP"/>
</dbReference>
<dbReference type="PIRSF" id="PIRSF006294">
    <property type="entry name" value="PEP_crbxkin"/>
    <property type="match status" value="1"/>
</dbReference>
<keyword evidence="5" id="KW-0312">Gluconeogenesis</keyword>
<comment type="cofactor">
    <cofactor evidence="1">
        <name>Mn(2+)</name>
        <dbReference type="ChEBI" id="CHEBI:29035"/>
    </cofactor>
</comment>
<dbReference type="AlphaFoldDB" id="A0A1V9Z6L5"/>
<keyword evidence="7" id="KW-0479">Metal-binding</keyword>
<dbReference type="GO" id="GO:0046872">
    <property type="term" value="F:metal ion binding"/>
    <property type="evidence" value="ECO:0007669"/>
    <property type="project" value="UniProtKB-KW"/>
</dbReference>
<dbReference type="Gene3D" id="3.90.228.20">
    <property type="match status" value="1"/>
</dbReference>
<dbReference type="GO" id="GO:0004612">
    <property type="term" value="F:phosphoenolpyruvate carboxykinase (ATP) activity"/>
    <property type="evidence" value="ECO:0007669"/>
    <property type="project" value="UniProtKB-EC"/>
</dbReference>
<comment type="pathway">
    <text evidence="2">Carbohydrate biosynthesis; gluconeogenesis.</text>
</comment>
<accession>A0A1V9Z6L5</accession>
<keyword evidence="10" id="KW-0067">ATP-binding</keyword>
<organism evidence="14 15">
    <name type="scientific">Thraustotheca clavata</name>
    <dbReference type="NCBI Taxonomy" id="74557"/>
    <lineage>
        <taxon>Eukaryota</taxon>
        <taxon>Sar</taxon>
        <taxon>Stramenopiles</taxon>
        <taxon>Oomycota</taxon>
        <taxon>Saprolegniomycetes</taxon>
        <taxon>Saprolegniales</taxon>
        <taxon>Achlyaceae</taxon>
        <taxon>Thraustotheca</taxon>
    </lineage>
</organism>
<keyword evidence="12" id="KW-0456">Lyase</keyword>
<dbReference type="PROSITE" id="PS00532">
    <property type="entry name" value="PEPCK_ATP"/>
    <property type="match status" value="1"/>
</dbReference>
<dbReference type="GO" id="GO:0006094">
    <property type="term" value="P:gluconeogenesis"/>
    <property type="evidence" value="ECO:0007669"/>
    <property type="project" value="UniProtKB-UniPathway"/>
</dbReference>
<dbReference type="SUPFAM" id="SSF53795">
    <property type="entry name" value="PEP carboxykinase-like"/>
    <property type="match status" value="1"/>
</dbReference>
<dbReference type="Gene3D" id="2.170.8.10">
    <property type="entry name" value="Phosphoenolpyruvate Carboxykinase, domain 2"/>
    <property type="match status" value="1"/>
</dbReference>
<sequence>MMSVLRRAASVAAKQPSTAYTGTWVRAFSSLPDLEKVGLKTTGQVFRNLSYAEIAEHEKANAEGVFVKNGTFKVDTGKFTGRSPKDKYFVEQAPSKDNIWWGSINQPMKPEVFDELHEVVKKHYGKADKVYVFDGYCGANPNSRKRVRIITELAWQHHFVTNMFIRAKTKEEVENFQPDFTIINACKVTDEDYKKHGLNSEVFVGFNIEKNVAIIGGTWYGGEMKKGIFSMMNYWLPLEKIMAMHCSANKGKNGDTALFFGLSGTGKTTLSADPQRYLIGDDEHGWDDEGIFNFEGGCYAKTINLSEENEPDIYRAIKRDAMLENVWIDENNEPDYYNTSKTENGRVSYPIHHIDNHEPTSSGGHPNNIIFLTCDAYGVLPPVSKLTAGQAQYHFLSGYTAKVAGTERGVTEPTATFSACFGAAFLPLHPTKYADLLQEKIQKHKSDVYLVNTGWTAGGYGVGKRMSIKDTRACIDAILDGSIKKSEFQTDPIFGLATPKTLGSISPSILNPRDAWEDKAAYDTTAKKLAGMFKANFQKYISKDHTDYSKFGPVV</sequence>
<dbReference type="HAMAP" id="MF_00453">
    <property type="entry name" value="PEPCK_ATP"/>
    <property type="match status" value="1"/>
</dbReference>
<dbReference type="NCBIfam" id="TIGR00224">
    <property type="entry name" value="pckA"/>
    <property type="match status" value="1"/>
</dbReference>
<dbReference type="Proteomes" id="UP000243217">
    <property type="component" value="Unassembled WGS sequence"/>
</dbReference>
<evidence type="ECO:0000256" key="12">
    <source>
        <dbReference type="ARBA" id="ARBA00023239"/>
    </source>
</evidence>
<dbReference type="Gene3D" id="3.40.449.10">
    <property type="entry name" value="Phosphoenolpyruvate Carboxykinase, domain 1"/>
    <property type="match status" value="1"/>
</dbReference>
<dbReference type="GO" id="GO:0005829">
    <property type="term" value="C:cytosol"/>
    <property type="evidence" value="ECO:0007669"/>
    <property type="project" value="TreeGrafter"/>
</dbReference>
<comment type="caution">
    <text evidence="14">The sequence shown here is derived from an EMBL/GenBank/DDBJ whole genome shotgun (WGS) entry which is preliminary data.</text>
</comment>
<dbReference type="Pfam" id="PF01293">
    <property type="entry name" value="PEPCK_ATP"/>
    <property type="match status" value="1"/>
</dbReference>
<comment type="catalytic activity">
    <reaction evidence="13">
        <text>oxaloacetate + ATP = phosphoenolpyruvate + ADP + CO2</text>
        <dbReference type="Rhea" id="RHEA:18617"/>
        <dbReference type="ChEBI" id="CHEBI:16452"/>
        <dbReference type="ChEBI" id="CHEBI:16526"/>
        <dbReference type="ChEBI" id="CHEBI:30616"/>
        <dbReference type="ChEBI" id="CHEBI:58702"/>
        <dbReference type="ChEBI" id="CHEBI:456216"/>
        <dbReference type="EC" id="4.1.1.49"/>
    </reaction>
</comment>